<dbReference type="EMBL" id="MOOB01000856">
    <property type="protein sequence ID" value="OQE34156.1"/>
    <property type="molecule type" value="Genomic_DNA"/>
</dbReference>
<comment type="caution">
    <text evidence="1">The sequence shown here is derived from an EMBL/GenBank/DDBJ whole genome shotgun (WGS) entry which is preliminary data.</text>
</comment>
<sequence length="8" mass="968">MPQEITHL</sequence>
<proteinExistence type="predicted"/>
<name>A0A1V6U6Q2_PENNA</name>
<evidence type="ECO:0000313" key="1">
    <source>
        <dbReference type="EMBL" id="OQE34156.1"/>
    </source>
</evidence>
<gene>
    <name evidence="1" type="ORF">PENNAL_c0856G01361</name>
</gene>
<protein>
    <submittedName>
        <fullName evidence="1">Uncharacterized protein</fullName>
    </submittedName>
</protein>
<organism evidence="1 2">
    <name type="scientific">Penicillium nalgiovense</name>
    <dbReference type="NCBI Taxonomy" id="60175"/>
    <lineage>
        <taxon>Eukaryota</taxon>
        <taxon>Fungi</taxon>
        <taxon>Dikarya</taxon>
        <taxon>Ascomycota</taxon>
        <taxon>Pezizomycotina</taxon>
        <taxon>Eurotiomycetes</taxon>
        <taxon>Eurotiomycetidae</taxon>
        <taxon>Eurotiales</taxon>
        <taxon>Aspergillaceae</taxon>
        <taxon>Penicillium</taxon>
    </lineage>
</organism>
<dbReference type="Proteomes" id="UP000191691">
    <property type="component" value="Unassembled WGS sequence"/>
</dbReference>
<accession>A0A1V6U6Q2</accession>
<reference evidence="2" key="1">
    <citation type="journal article" date="2017" name="Nat. Microbiol.">
        <title>Global analysis of biosynthetic gene clusters reveals vast potential of secondary metabolite production in Penicillium species.</title>
        <authorList>
            <person name="Nielsen J.C."/>
            <person name="Grijseels S."/>
            <person name="Prigent S."/>
            <person name="Ji B."/>
            <person name="Dainat J."/>
            <person name="Nielsen K.F."/>
            <person name="Frisvad J.C."/>
            <person name="Workman M."/>
            <person name="Nielsen J."/>
        </authorList>
    </citation>
    <scope>NUCLEOTIDE SEQUENCE [LARGE SCALE GENOMIC DNA]</scope>
    <source>
        <strain evidence="2">IBT 13039</strain>
    </source>
</reference>
<keyword evidence="2" id="KW-1185">Reference proteome</keyword>
<evidence type="ECO:0000313" key="2">
    <source>
        <dbReference type="Proteomes" id="UP000191691"/>
    </source>
</evidence>